<evidence type="ECO:0000256" key="2">
    <source>
        <dbReference type="PROSITE-ProRule" id="PRU00169"/>
    </source>
</evidence>
<dbReference type="GO" id="GO:0000160">
    <property type="term" value="P:phosphorelay signal transduction system"/>
    <property type="evidence" value="ECO:0007669"/>
    <property type="project" value="InterPro"/>
</dbReference>
<dbReference type="Pfam" id="PF00072">
    <property type="entry name" value="Response_reg"/>
    <property type="match status" value="1"/>
</dbReference>
<accession>A0A251WVU3</accession>
<dbReference type="InterPro" id="IPR050595">
    <property type="entry name" value="Bact_response_regulator"/>
</dbReference>
<dbReference type="Proteomes" id="UP000194664">
    <property type="component" value="Unassembled WGS sequence"/>
</dbReference>
<dbReference type="SUPFAM" id="SSF52172">
    <property type="entry name" value="CheY-like"/>
    <property type="match status" value="1"/>
</dbReference>
<sequence length="123" mass="13520">MQSVLILEDEALIADLLEATLVRAGFHVVGTAATQDQARSLLAKDKPSIALLDINLGATERSYDFAREIRKLDIPYVFFTGYETTTLPDDLAGSHVMPKTTPRRQIAKVVETILSTQTAKPYA</sequence>
<comment type="caution">
    <text evidence="4">The sequence shown here is derived from an EMBL/GenBank/DDBJ whole genome shotgun (WGS) entry which is preliminary data.</text>
</comment>
<keyword evidence="5" id="KW-1185">Reference proteome</keyword>
<dbReference type="PANTHER" id="PTHR44591">
    <property type="entry name" value="STRESS RESPONSE REGULATOR PROTEIN 1"/>
    <property type="match status" value="1"/>
</dbReference>
<dbReference type="InterPro" id="IPR011006">
    <property type="entry name" value="CheY-like_superfamily"/>
</dbReference>
<evidence type="ECO:0000313" key="4">
    <source>
        <dbReference type="EMBL" id="OUD08381.1"/>
    </source>
</evidence>
<dbReference type="InterPro" id="IPR001789">
    <property type="entry name" value="Sig_transdc_resp-reg_receiver"/>
</dbReference>
<dbReference type="OrthoDB" id="582170at2"/>
<organism evidence="4 5">
    <name type="scientific">Marivivens niveibacter</name>
    <dbReference type="NCBI Taxonomy" id="1930667"/>
    <lineage>
        <taxon>Bacteria</taxon>
        <taxon>Pseudomonadati</taxon>
        <taxon>Pseudomonadota</taxon>
        <taxon>Alphaproteobacteria</taxon>
        <taxon>Rhodobacterales</taxon>
        <taxon>Paracoccaceae</taxon>
        <taxon>Marivivens group</taxon>
        <taxon>Marivivens</taxon>
    </lineage>
</organism>
<dbReference type="Gene3D" id="3.40.50.2300">
    <property type="match status" value="1"/>
</dbReference>
<evidence type="ECO:0000256" key="1">
    <source>
        <dbReference type="ARBA" id="ARBA00022553"/>
    </source>
</evidence>
<gene>
    <name evidence="4" type="ORF">BVC71_12780</name>
</gene>
<proteinExistence type="predicted"/>
<reference evidence="4 5" key="1">
    <citation type="submission" date="2016-12" db="EMBL/GenBank/DDBJ databases">
        <title>The draft genome sequence of HSLHS2.</title>
        <authorList>
            <person name="Hu D."/>
            <person name="Wang L."/>
            <person name="Shao Z."/>
        </authorList>
    </citation>
    <scope>NUCLEOTIDE SEQUENCE [LARGE SCALE GENOMIC DNA]</scope>
    <source>
        <strain evidence="4">MCCC 1A06712</strain>
    </source>
</reference>
<feature type="modified residue" description="4-aspartylphosphate" evidence="2">
    <location>
        <position position="53"/>
    </location>
</feature>
<dbReference type="AlphaFoldDB" id="A0A251WVU3"/>
<dbReference type="RefSeq" id="WP_086452079.1">
    <property type="nucleotide sequence ID" value="NZ_MSPP01000005.1"/>
</dbReference>
<evidence type="ECO:0000313" key="5">
    <source>
        <dbReference type="Proteomes" id="UP000194664"/>
    </source>
</evidence>
<dbReference type="SMART" id="SM00448">
    <property type="entry name" value="REC"/>
    <property type="match status" value="1"/>
</dbReference>
<dbReference type="EMBL" id="MSPP01000005">
    <property type="protein sequence ID" value="OUD08381.1"/>
    <property type="molecule type" value="Genomic_DNA"/>
</dbReference>
<evidence type="ECO:0000259" key="3">
    <source>
        <dbReference type="PROSITE" id="PS50110"/>
    </source>
</evidence>
<feature type="domain" description="Response regulatory" evidence="3">
    <location>
        <begin position="3"/>
        <end position="114"/>
    </location>
</feature>
<dbReference type="PROSITE" id="PS50110">
    <property type="entry name" value="RESPONSE_REGULATORY"/>
    <property type="match status" value="1"/>
</dbReference>
<dbReference type="PANTHER" id="PTHR44591:SF3">
    <property type="entry name" value="RESPONSE REGULATORY DOMAIN-CONTAINING PROTEIN"/>
    <property type="match status" value="1"/>
</dbReference>
<name>A0A251WVU3_9RHOB</name>
<protein>
    <recommendedName>
        <fullName evidence="3">Response regulatory domain-containing protein</fullName>
    </recommendedName>
</protein>
<keyword evidence="1 2" id="KW-0597">Phosphoprotein</keyword>